<feature type="active site" description="Proton donor/acceptor" evidence="6">
    <location>
        <position position="313"/>
    </location>
</feature>
<keyword evidence="8" id="KW-0732">Signal</keyword>
<evidence type="ECO:0000256" key="1">
    <source>
        <dbReference type="ARBA" id="ARBA00004752"/>
    </source>
</evidence>
<dbReference type="Pfam" id="PF01471">
    <property type="entry name" value="PG_binding_1"/>
    <property type="match status" value="1"/>
</dbReference>
<dbReference type="Proteomes" id="UP001501094">
    <property type="component" value="Unassembled WGS sequence"/>
</dbReference>
<dbReference type="PROSITE" id="PS51257">
    <property type="entry name" value="PROKAR_LIPOPROTEIN"/>
    <property type="match status" value="1"/>
</dbReference>
<dbReference type="InterPro" id="IPR050979">
    <property type="entry name" value="LD-transpeptidase"/>
</dbReference>
<evidence type="ECO:0000313" key="10">
    <source>
        <dbReference type="EMBL" id="GAA1850332.1"/>
    </source>
</evidence>
<dbReference type="InterPro" id="IPR038063">
    <property type="entry name" value="Transpep_catalytic_dom"/>
</dbReference>
<dbReference type="CDD" id="cd16913">
    <property type="entry name" value="YkuD_like"/>
    <property type="match status" value="1"/>
</dbReference>
<evidence type="ECO:0000256" key="6">
    <source>
        <dbReference type="PROSITE-ProRule" id="PRU01373"/>
    </source>
</evidence>
<feature type="compositionally biased region" description="Low complexity" evidence="7">
    <location>
        <begin position="50"/>
        <end position="69"/>
    </location>
</feature>
<keyword evidence="5 6" id="KW-0961">Cell wall biogenesis/degradation</keyword>
<dbReference type="PANTHER" id="PTHR30582:SF2">
    <property type="entry name" value="L,D-TRANSPEPTIDASE YCIB-RELATED"/>
    <property type="match status" value="1"/>
</dbReference>
<evidence type="ECO:0000256" key="8">
    <source>
        <dbReference type="SAM" id="SignalP"/>
    </source>
</evidence>
<dbReference type="Pfam" id="PF03734">
    <property type="entry name" value="YkuD"/>
    <property type="match status" value="1"/>
</dbReference>
<sequence length="353" mass="36480">MARTQPRIPALRATALLTAAVLSGSVLAGCSAEGDPEAGAATPGASPTRSAATEEASPTPTAAAEPSAEAPDDATGKPDDAGEPGAGGEAGDDGEVAGASEDDEAHADRDGQRDDADENAGSGKDAADGEREDENGDGSGKDGDEDEAQEPELPEFVAYGETSERVGELQARLQDLGYHVTSVDGSYGGETQQALWAFQKAAGLYRDGVVGPATQQALDNGVVPQPRSSSGKVIEIDIDRQLMLAVENGVVVKTLNAASGNGERYTAKGSTYWATTPRGDFAIYNEINGVHASTLELGDMNRPKYFNGGIALHGSDSVPPFPASHGCVRVSHSAINWIWDTWGAPRGTRVLVY</sequence>
<keyword evidence="4 6" id="KW-0573">Peptidoglycan synthesis</keyword>
<keyword evidence="11" id="KW-1185">Reference proteome</keyword>
<organism evidence="10 11">
    <name type="scientific">Myceligenerans crystallogenes</name>
    <dbReference type="NCBI Taxonomy" id="316335"/>
    <lineage>
        <taxon>Bacteria</taxon>
        <taxon>Bacillati</taxon>
        <taxon>Actinomycetota</taxon>
        <taxon>Actinomycetes</taxon>
        <taxon>Micrococcales</taxon>
        <taxon>Promicromonosporaceae</taxon>
        <taxon>Myceligenerans</taxon>
    </lineage>
</organism>
<evidence type="ECO:0000256" key="7">
    <source>
        <dbReference type="SAM" id="MobiDB-lite"/>
    </source>
</evidence>
<name>A0ABN2N2Y5_9MICO</name>
<dbReference type="InterPro" id="IPR036366">
    <property type="entry name" value="PGBDSf"/>
</dbReference>
<feature type="domain" description="L,D-TPase catalytic" evidence="9">
    <location>
        <begin position="232"/>
        <end position="353"/>
    </location>
</feature>
<keyword evidence="2" id="KW-0808">Transferase</keyword>
<evidence type="ECO:0000256" key="5">
    <source>
        <dbReference type="ARBA" id="ARBA00023316"/>
    </source>
</evidence>
<feature type="active site" description="Nucleophile" evidence="6">
    <location>
        <position position="327"/>
    </location>
</feature>
<keyword evidence="3 6" id="KW-0133">Cell shape</keyword>
<feature type="compositionally biased region" description="Acidic residues" evidence="7">
    <location>
        <begin position="90"/>
        <end position="105"/>
    </location>
</feature>
<evidence type="ECO:0000259" key="9">
    <source>
        <dbReference type="PROSITE" id="PS52029"/>
    </source>
</evidence>
<reference evidence="10 11" key="1">
    <citation type="journal article" date="2019" name="Int. J. Syst. Evol. Microbiol.">
        <title>The Global Catalogue of Microorganisms (GCM) 10K type strain sequencing project: providing services to taxonomists for standard genome sequencing and annotation.</title>
        <authorList>
            <consortium name="The Broad Institute Genomics Platform"/>
            <consortium name="The Broad Institute Genome Sequencing Center for Infectious Disease"/>
            <person name="Wu L."/>
            <person name="Ma J."/>
        </authorList>
    </citation>
    <scope>NUCLEOTIDE SEQUENCE [LARGE SCALE GENOMIC DNA]</scope>
    <source>
        <strain evidence="10 11">JCM 14326</strain>
    </source>
</reference>
<feature type="chain" id="PRO_5046137772" description="L,D-TPase catalytic domain-containing protein" evidence="8">
    <location>
        <begin position="29"/>
        <end position="353"/>
    </location>
</feature>
<evidence type="ECO:0000256" key="4">
    <source>
        <dbReference type="ARBA" id="ARBA00022984"/>
    </source>
</evidence>
<feature type="compositionally biased region" description="Acidic residues" evidence="7">
    <location>
        <begin position="143"/>
        <end position="153"/>
    </location>
</feature>
<feature type="signal peptide" evidence="8">
    <location>
        <begin position="1"/>
        <end position="28"/>
    </location>
</feature>
<dbReference type="Gene3D" id="1.10.101.10">
    <property type="entry name" value="PGBD-like superfamily/PGBD"/>
    <property type="match status" value="1"/>
</dbReference>
<feature type="region of interest" description="Disordered" evidence="7">
    <location>
        <begin position="29"/>
        <end position="161"/>
    </location>
</feature>
<comment type="pathway">
    <text evidence="1 6">Cell wall biogenesis; peptidoglycan biosynthesis.</text>
</comment>
<dbReference type="SUPFAM" id="SSF47090">
    <property type="entry name" value="PGBD-like"/>
    <property type="match status" value="1"/>
</dbReference>
<dbReference type="InterPro" id="IPR005490">
    <property type="entry name" value="LD_TPept_cat_dom"/>
</dbReference>
<dbReference type="InterPro" id="IPR002477">
    <property type="entry name" value="Peptidoglycan-bd-like"/>
</dbReference>
<comment type="caution">
    <text evidence="10">The sequence shown here is derived from an EMBL/GenBank/DDBJ whole genome shotgun (WGS) entry which is preliminary data.</text>
</comment>
<protein>
    <recommendedName>
        <fullName evidence="9">L,D-TPase catalytic domain-containing protein</fullName>
    </recommendedName>
</protein>
<dbReference type="EMBL" id="BAAANL010000001">
    <property type="protein sequence ID" value="GAA1850332.1"/>
    <property type="molecule type" value="Genomic_DNA"/>
</dbReference>
<evidence type="ECO:0000256" key="3">
    <source>
        <dbReference type="ARBA" id="ARBA00022960"/>
    </source>
</evidence>
<proteinExistence type="predicted"/>
<dbReference type="PROSITE" id="PS52029">
    <property type="entry name" value="LD_TPASE"/>
    <property type="match status" value="1"/>
</dbReference>
<accession>A0ABN2N2Y5</accession>
<dbReference type="Gene3D" id="2.40.440.10">
    <property type="entry name" value="L,D-transpeptidase catalytic domain-like"/>
    <property type="match status" value="1"/>
</dbReference>
<dbReference type="SUPFAM" id="SSF141523">
    <property type="entry name" value="L,D-transpeptidase catalytic domain-like"/>
    <property type="match status" value="1"/>
</dbReference>
<dbReference type="RefSeq" id="WP_344098932.1">
    <property type="nucleotide sequence ID" value="NZ_BAAANL010000001.1"/>
</dbReference>
<evidence type="ECO:0000313" key="11">
    <source>
        <dbReference type="Proteomes" id="UP001501094"/>
    </source>
</evidence>
<evidence type="ECO:0000256" key="2">
    <source>
        <dbReference type="ARBA" id="ARBA00022679"/>
    </source>
</evidence>
<dbReference type="PANTHER" id="PTHR30582">
    <property type="entry name" value="L,D-TRANSPEPTIDASE"/>
    <property type="match status" value="1"/>
</dbReference>
<dbReference type="InterPro" id="IPR036365">
    <property type="entry name" value="PGBD-like_sf"/>
</dbReference>
<gene>
    <name evidence="10" type="ORF">GCM10009751_03340</name>
</gene>